<name>A0A1G2A9F7_9BACT</name>
<accession>A0A1G2A9F7</accession>
<sequence length="74" mass="9029">MKHEEDQKRCIERAYELVDLTVADPKWRGRSKELLRIREMLGEEYIGRIDLRKIEQYYAYCLDFAKANVKYELE</sequence>
<evidence type="ECO:0000313" key="1">
    <source>
        <dbReference type="EMBL" id="OGY73461.1"/>
    </source>
</evidence>
<dbReference type="AlphaFoldDB" id="A0A1G2A9F7"/>
<comment type="caution">
    <text evidence="1">The sequence shown here is derived from an EMBL/GenBank/DDBJ whole genome shotgun (WGS) entry which is preliminary data.</text>
</comment>
<proteinExistence type="predicted"/>
<evidence type="ECO:0000313" key="2">
    <source>
        <dbReference type="Proteomes" id="UP000178315"/>
    </source>
</evidence>
<dbReference type="EMBL" id="MHJU01000012">
    <property type="protein sequence ID" value="OGY73461.1"/>
    <property type="molecule type" value="Genomic_DNA"/>
</dbReference>
<gene>
    <name evidence="1" type="ORF">A3H61_04915</name>
</gene>
<organism evidence="1 2">
    <name type="scientific">Candidatus Jacksonbacteria bacterium RIFCSPLOWO2_02_FULL_44_20</name>
    <dbReference type="NCBI Taxonomy" id="1798460"/>
    <lineage>
        <taxon>Bacteria</taxon>
        <taxon>Candidatus Jacksoniibacteriota</taxon>
    </lineage>
</organism>
<reference evidence="1 2" key="1">
    <citation type="journal article" date="2016" name="Nat. Commun.">
        <title>Thousands of microbial genomes shed light on interconnected biogeochemical processes in an aquifer system.</title>
        <authorList>
            <person name="Anantharaman K."/>
            <person name="Brown C.T."/>
            <person name="Hug L.A."/>
            <person name="Sharon I."/>
            <person name="Castelle C.J."/>
            <person name="Probst A.J."/>
            <person name="Thomas B.C."/>
            <person name="Singh A."/>
            <person name="Wilkins M.J."/>
            <person name="Karaoz U."/>
            <person name="Brodie E.L."/>
            <person name="Williams K.H."/>
            <person name="Hubbard S.S."/>
            <person name="Banfield J.F."/>
        </authorList>
    </citation>
    <scope>NUCLEOTIDE SEQUENCE [LARGE SCALE GENOMIC DNA]</scope>
</reference>
<protein>
    <submittedName>
        <fullName evidence="1">Uncharacterized protein</fullName>
    </submittedName>
</protein>
<dbReference type="Proteomes" id="UP000178315">
    <property type="component" value="Unassembled WGS sequence"/>
</dbReference>